<evidence type="ECO:0000313" key="3">
    <source>
        <dbReference type="Proteomes" id="UP000479000"/>
    </source>
</evidence>
<organism evidence="2 3">
    <name type="scientific">Nesidiocoris tenuis</name>
    <dbReference type="NCBI Taxonomy" id="355587"/>
    <lineage>
        <taxon>Eukaryota</taxon>
        <taxon>Metazoa</taxon>
        <taxon>Ecdysozoa</taxon>
        <taxon>Arthropoda</taxon>
        <taxon>Hexapoda</taxon>
        <taxon>Insecta</taxon>
        <taxon>Pterygota</taxon>
        <taxon>Neoptera</taxon>
        <taxon>Paraneoptera</taxon>
        <taxon>Hemiptera</taxon>
        <taxon>Heteroptera</taxon>
        <taxon>Panheteroptera</taxon>
        <taxon>Cimicomorpha</taxon>
        <taxon>Miridae</taxon>
        <taxon>Dicyphina</taxon>
        <taxon>Nesidiocoris</taxon>
    </lineage>
</organism>
<gene>
    <name evidence="2" type="ORF">NTEN_LOCUS12500</name>
</gene>
<name>A0A6H5GUL4_9HEMI</name>
<proteinExistence type="predicted"/>
<feature type="non-terminal residue" evidence="2">
    <location>
        <position position="1"/>
    </location>
</feature>
<keyword evidence="3" id="KW-1185">Reference proteome</keyword>
<evidence type="ECO:0000256" key="1">
    <source>
        <dbReference type="SAM" id="MobiDB-lite"/>
    </source>
</evidence>
<dbReference type="EMBL" id="CADCXU010018799">
    <property type="protein sequence ID" value="CAB0007140.1"/>
    <property type="molecule type" value="Genomic_DNA"/>
</dbReference>
<dbReference type="AlphaFoldDB" id="A0A6H5GUL4"/>
<reference evidence="2 3" key="1">
    <citation type="submission" date="2020-02" db="EMBL/GenBank/DDBJ databases">
        <authorList>
            <person name="Ferguson B K."/>
        </authorList>
    </citation>
    <scope>NUCLEOTIDE SEQUENCE [LARGE SCALE GENOMIC DNA]</scope>
</reference>
<sequence length="247" mass="26659">YHQILGGHKFFGDSNEWRTDFAALCRVAETPALREVQHHGAMYAAGGHRSTRSDAAKPIKVRLGKTPSSQRPEKQRSTSGPMIGKPAAIRPGEGCTYERSASAVRWRSNVYLNSVVHLLKNVCHVQFTQIFITCEEHVITQLDESRQTVVHLIGGGHEGRTAITSDVDGSAIGVRSSVVGTSEVDTFRGLGDLGGRGEPEPPPPLPGDLICNSMSSRSSLNDLALLARRFPARPLPSLSTTGKTALQ</sequence>
<dbReference type="Proteomes" id="UP000479000">
    <property type="component" value="Unassembled WGS sequence"/>
</dbReference>
<accession>A0A6H5GUL4</accession>
<evidence type="ECO:0000313" key="2">
    <source>
        <dbReference type="EMBL" id="CAB0007140.1"/>
    </source>
</evidence>
<feature type="region of interest" description="Disordered" evidence="1">
    <location>
        <begin position="45"/>
        <end position="91"/>
    </location>
</feature>
<protein>
    <submittedName>
        <fullName evidence="2">Uncharacterized protein</fullName>
    </submittedName>
</protein>